<proteinExistence type="predicted"/>
<dbReference type="Proteomes" id="UP000289440">
    <property type="component" value="Chromosome"/>
</dbReference>
<dbReference type="KEGG" id="mnu:NCTC10166_00142"/>
<dbReference type="EMBL" id="LR214951">
    <property type="protein sequence ID" value="VEU59184.1"/>
    <property type="molecule type" value="Genomic_DNA"/>
</dbReference>
<dbReference type="NCBIfam" id="TIGR04526">
    <property type="entry name" value="predic_Ig_block"/>
    <property type="match status" value="1"/>
</dbReference>
<protein>
    <recommendedName>
        <fullName evidence="6">Immunoglobulin-blocking virulence protein</fullName>
    </recommendedName>
</protein>
<dbReference type="RefSeq" id="WP_129719591.1">
    <property type="nucleotide sequence ID" value="NZ_LR214951.1"/>
</dbReference>
<evidence type="ECO:0000259" key="2">
    <source>
        <dbReference type="Pfam" id="PF26361"/>
    </source>
</evidence>
<organism evidence="4 5">
    <name type="scientific">Mesomycoplasma neurolyticum</name>
    <dbReference type="NCBI Taxonomy" id="2120"/>
    <lineage>
        <taxon>Bacteria</taxon>
        <taxon>Bacillati</taxon>
        <taxon>Mycoplasmatota</taxon>
        <taxon>Mycoplasmoidales</taxon>
        <taxon>Metamycoplasmataceae</taxon>
        <taxon>Mesomycoplasma</taxon>
    </lineage>
</organism>
<dbReference type="Pfam" id="PF26364">
    <property type="entry name" value="MIB_M2"/>
    <property type="match status" value="1"/>
</dbReference>
<keyword evidence="5" id="KW-1185">Reference proteome</keyword>
<dbReference type="OrthoDB" id="401311at2"/>
<dbReference type="NCBIfam" id="TIGR04524">
    <property type="entry name" value="mycoplas_M_dom"/>
    <property type="match status" value="1"/>
</dbReference>
<name>A0A449A4P4_9BACT</name>
<gene>
    <name evidence="4" type="ORF">NCTC10166_00142</name>
</gene>
<dbReference type="InterPro" id="IPR030942">
    <property type="entry name" value="Mycoplas_M_dom"/>
</dbReference>
<evidence type="ECO:0000313" key="4">
    <source>
        <dbReference type="EMBL" id="VEU59184.1"/>
    </source>
</evidence>
<dbReference type="Pfam" id="PF26360">
    <property type="entry name" value="MIB_M1"/>
    <property type="match status" value="1"/>
</dbReference>
<dbReference type="InterPro" id="IPR030941">
    <property type="entry name" value="Predic_Ig_block"/>
</dbReference>
<accession>A0A449A4P4</accession>
<dbReference type="AlphaFoldDB" id="A0A449A4P4"/>
<feature type="domain" description="IgG-blocking virulence" evidence="1">
    <location>
        <begin position="347"/>
        <end position="548"/>
    </location>
</feature>
<evidence type="ECO:0000313" key="5">
    <source>
        <dbReference type="Proteomes" id="UP000289440"/>
    </source>
</evidence>
<evidence type="ECO:0008006" key="6">
    <source>
        <dbReference type="Google" id="ProtNLM"/>
    </source>
</evidence>
<reference evidence="4 5" key="1">
    <citation type="submission" date="2019-01" db="EMBL/GenBank/DDBJ databases">
        <authorList>
            <consortium name="Pathogen Informatics"/>
        </authorList>
    </citation>
    <scope>NUCLEOTIDE SEQUENCE [LARGE SCALE GENOMIC DNA]</scope>
    <source>
        <strain evidence="4 5">NCTC10166</strain>
    </source>
</reference>
<evidence type="ECO:0000259" key="3">
    <source>
        <dbReference type="Pfam" id="PF26364"/>
    </source>
</evidence>
<dbReference type="InterPro" id="IPR058860">
    <property type="entry name" value="MIB_M2"/>
</dbReference>
<sequence length="761" mass="87312">MNFLKVKKNQKVLILITTTFTVTTVSASIYFTMKMTDLKKVFLDSPEMESKKYEIISFDKNNNFNDESKNIKDSILDSNLEKIKDKIEIPEIKVKPLEPEIVLPEIEKKPEIIDNPKPIEGKDKTVDFEGIKINAQVKEQTKRENIQYDIDNGLVNRVPYQAIVTPEVLSIEVTDEIIQKNLENSQKGLKMNLPEATVKIIQQEDTKDFKVVDHVASNDSEYFTKSVEKFKKLIDGPHLKDFLKSEYTLADVEKDKEKRRLEEIDLKNSGIKGKNYELYWRKEKAIETSYYLRVIVKLDFSKFKKFTPEHEEDLKKGFVIEEDNYNVCINEKGEIDSHSKAPIINAVKTRYQLDNAQKRAFGYVGYQSRHPGQITSGEIPGWTIKDITDTSEYKKYDVSNNDGIFIQKLTRDQKSENYRNEGVRVVIDLANNKGYEKSIKLIQNLTKDKMPITSYQIKNMGKTDSNQRFKDILVALPDKLPQLELFFITTNTSSLIALENKEIDELGIFTVGTPGASLKESWSINPWALKKTAWVNTIDYNASSSYGDNPNIASRITFDSLAFEDADFDPSKPDPYKRINDGLRMAYWTRNNEKIFQGGFGGGLAPDHDEQNNSFAQGLDLSRVTKMKSLRNLKFHDEHKSSNSKPRKLRRLVLYNNSDTFELSIDELNNSQFSDFLVTEQPQMPKTKILFRNGNATSKLKITNKENSSLTSNGIKNLNVFLEYAEGISRTIIASDENVKNHLNSKGISNIQLENPNTQWT</sequence>
<evidence type="ECO:0000259" key="1">
    <source>
        <dbReference type="Pfam" id="PF26360"/>
    </source>
</evidence>
<feature type="domain" description="Mycoplasma immunoglobulin binding protein M2" evidence="3">
    <location>
        <begin position="558"/>
        <end position="748"/>
    </location>
</feature>
<feature type="domain" description="Mycoplasma immunoglobulin binding protein arm" evidence="2">
    <location>
        <begin position="174"/>
        <end position="343"/>
    </location>
</feature>
<dbReference type="Pfam" id="PF26361">
    <property type="entry name" value="MIB_arm"/>
    <property type="match status" value="1"/>
</dbReference>
<dbReference type="InterPro" id="IPR058861">
    <property type="entry name" value="MIB_arm"/>
</dbReference>